<dbReference type="OrthoDB" id="5354526at2759"/>
<evidence type="ECO:0000259" key="1">
    <source>
        <dbReference type="Pfam" id="PF12937"/>
    </source>
</evidence>
<gene>
    <name evidence="2" type="ORF">SCP_1502920</name>
</gene>
<protein>
    <recommendedName>
        <fullName evidence="1">F-box domain-containing protein</fullName>
    </recommendedName>
</protein>
<feature type="domain" description="F-box" evidence="1">
    <location>
        <begin position="17"/>
        <end position="56"/>
    </location>
</feature>
<keyword evidence="3" id="KW-1185">Reference proteome</keyword>
<evidence type="ECO:0000313" key="3">
    <source>
        <dbReference type="Proteomes" id="UP000287166"/>
    </source>
</evidence>
<dbReference type="InParanoid" id="A0A401H4E5"/>
<dbReference type="Pfam" id="PF12937">
    <property type="entry name" value="F-box-like"/>
    <property type="match status" value="1"/>
</dbReference>
<dbReference type="InterPro" id="IPR001810">
    <property type="entry name" value="F-box_dom"/>
</dbReference>
<dbReference type="InterPro" id="IPR032675">
    <property type="entry name" value="LRR_dom_sf"/>
</dbReference>
<organism evidence="2 3">
    <name type="scientific">Sparassis crispa</name>
    <dbReference type="NCBI Taxonomy" id="139825"/>
    <lineage>
        <taxon>Eukaryota</taxon>
        <taxon>Fungi</taxon>
        <taxon>Dikarya</taxon>
        <taxon>Basidiomycota</taxon>
        <taxon>Agaricomycotina</taxon>
        <taxon>Agaricomycetes</taxon>
        <taxon>Polyporales</taxon>
        <taxon>Sparassidaceae</taxon>
        <taxon>Sparassis</taxon>
    </lineage>
</organism>
<dbReference type="InterPro" id="IPR036047">
    <property type="entry name" value="F-box-like_dom_sf"/>
</dbReference>
<dbReference type="AlphaFoldDB" id="A0A401H4E5"/>
<name>A0A401H4E5_9APHY</name>
<dbReference type="CDD" id="cd09917">
    <property type="entry name" value="F-box_SF"/>
    <property type="match status" value="1"/>
</dbReference>
<dbReference type="EMBL" id="BFAD01000015">
    <property type="protein sequence ID" value="GBE89284.1"/>
    <property type="molecule type" value="Genomic_DNA"/>
</dbReference>
<dbReference type="SUPFAM" id="SSF81383">
    <property type="entry name" value="F-box domain"/>
    <property type="match status" value="1"/>
</dbReference>
<dbReference type="STRING" id="139825.A0A401H4E5"/>
<proteinExistence type="predicted"/>
<comment type="caution">
    <text evidence="2">The sequence shown here is derived from an EMBL/GenBank/DDBJ whole genome shotgun (WGS) entry which is preliminary data.</text>
</comment>
<dbReference type="SUPFAM" id="SSF52047">
    <property type="entry name" value="RNI-like"/>
    <property type="match status" value="1"/>
</dbReference>
<dbReference type="Gene3D" id="3.80.10.10">
    <property type="entry name" value="Ribonuclease Inhibitor"/>
    <property type="match status" value="1"/>
</dbReference>
<dbReference type="GeneID" id="38786201"/>
<reference evidence="2 3" key="1">
    <citation type="journal article" date="2018" name="Sci. Rep.">
        <title>Genome sequence of the cauliflower mushroom Sparassis crispa (Hanabiratake) and its association with beneficial usage.</title>
        <authorList>
            <person name="Kiyama R."/>
            <person name="Furutani Y."/>
            <person name="Kawaguchi K."/>
            <person name="Nakanishi T."/>
        </authorList>
    </citation>
    <scope>NUCLEOTIDE SEQUENCE [LARGE SCALE GENOMIC DNA]</scope>
</reference>
<dbReference type="RefSeq" id="XP_027620197.1">
    <property type="nucleotide sequence ID" value="XM_027764396.1"/>
</dbReference>
<dbReference type="Proteomes" id="UP000287166">
    <property type="component" value="Unassembled WGS sequence"/>
</dbReference>
<accession>A0A401H4E5</accession>
<evidence type="ECO:0000313" key="2">
    <source>
        <dbReference type="EMBL" id="GBE89284.1"/>
    </source>
</evidence>
<sequence length="530" mass="60773">MPSRGVSMMDAPWGPDDVPAEIWMEIFEWLPSSADLYNVLLTCKTFCALTVRALHRDVTWHKPEEFAQDLPAWDTNQGMDAVTHSLKIGFSFVPPALNGWVVHLDGSSTYRWRNDLIGIDTVRLYNTVQYYALHKTSFASQPLYDEMFTRISSFTNLQNLTFYNVIFYNRHFALIHELPGLRTLRLELCVFPNRARSRFFDHSTLPITELTMLNLRRRIAENHGDRSVTVEEDIVHALSLATAQNLRILRIDSTADVFRNVFSGFEQELHDFTIPPHLEQLYVLRKRSLAGEVQPTFPGESTFPDPSLYTFLRRARTITTYSTYHAAAPHLLWAPESLPQLRHYAGPIETLAGITPERPIDALVLLRCGYGVRDGVTALAGVAQVLPDLEMLAVEFRTWDDEILHAVTTLFRKLRRLRIVCDHGGPSETTLVSIGPEFLTRLPHLHTLQMYVMPVQDGGMRPLYPTSMFDPSYTSVEEELQNLVIPWNRWCPSLREVQLLGGYVLRRGFDGGAWQVYKVARMPEWESFTF</sequence>